<dbReference type="AlphaFoldDB" id="A0A1N7KKE6"/>
<name>A0A1N7KKE6_9FLAO</name>
<proteinExistence type="predicted"/>
<evidence type="ECO:0000313" key="1">
    <source>
        <dbReference type="EMBL" id="SIS62058.1"/>
    </source>
</evidence>
<dbReference type="STRING" id="373668.SAMN05421786_101555"/>
<reference evidence="2" key="1">
    <citation type="submission" date="2017-01" db="EMBL/GenBank/DDBJ databases">
        <authorList>
            <person name="Varghese N."/>
            <person name="Submissions S."/>
        </authorList>
    </citation>
    <scope>NUCLEOTIDE SEQUENCE [LARGE SCALE GENOMIC DNA]</scope>
    <source>
        <strain evidence="2">DSM 18017</strain>
    </source>
</reference>
<keyword evidence="2" id="KW-1185">Reference proteome</keyword>
<accession>A0A1N7KKE6</accession>
<dbReference type="Proteomes" id="UP000186744">
    <property type="component" value="Unassembled WGS sequence"/>
</dbReference>
<sequence length="118" mass="13729">MTRSNLHITLSNGEEIICVADSTSAPEQGYIVEEILTPLLTLSNSKRELSLIKKHCTMDERRANASYRYYINLKTKTVTLFEEIYNYRTDRFKKGKDLTERYTSYLKTLNNGNHEKGK</sequence>
<dbReference type="RefSeq" id="WP_076550799.1">
    <property type="nucleotide sequence ID" value="NZ_FTOL01000001.1"/>
</dbReference>
<protein>
    <recommendedName>
        <fullName evidence="3">Penicillin-binding protein</fullName>
    </recommendedName>
</protein>
<evidence type="ECO:0000313" key="2">
    <source>
        <dbReference type="Proteomes" id="UP000186744"/>
    </source>
</evidence>
<evidence type="ECO:0008006" key="3">
    <source>
        <dbReference type="Google" id="ProtNLM"/>
    </source>
</evidence>
<dbReference type="OrthoDB" id="711032at2"/>
<organism evidence="1 2">
    <name type="scientific">Chryseobacterium ureilyticum</name>
    <dbReference type="NCBI Taxonomy" id="373668"/>
    <lineage>
        <taxon>Bacteria</taxon>
        <taxon>Pseudomonadati</taxon>
        <taxon>Bacteroidota</taxon>
        <taxon>Flavobacteriia</taxon>
        <taxon>Flavobacteriales</taxon>
        <taxon>Weeksellaceae</taxon>
        <taxon>Chryseobacterium group</taxon>
        <taxon>Chryseobacterium</taxon>
    </lineage>
</organism>
<dbReference type="EMBL" id="FTOL01000001">
    <property type="protein sequence ID" value="SIS62058.1"/>
    <property type="molecule type" value="Genomic_DNA"/>
</dbReference>
<gene>
    <name evidence="1" type="ORF">SAMN05421786_101555</name>
</gene>